<sequence>MCPLCLRTVSAHDSEQRGAIEMAGSDFPFSITSKFRVQG</sequence>
<protein>
    <submittedName>
        <fullName evidence="1">Uncharacterized protein</fullName>
    </submittedName>
</protein>
<proteinExistence type="predicted"/>
<gene>
    <name evidence="1" type="ORF">S01H1_64128</name>
</gene>
<organism evidence="1">
    <name type="scientific">marine sediment metagenome</name>
    <dbReference type="NCBI Taxonomy" id="412755"/>
    <lineage>
        <taxon>unclassified sequences</taxon>
        <taxon>metagenomes</taxon>
        <taxon>ecological metagenomes</taxon>
    </lineage>
</organism>
<comment type="caution">
    <text evidence="1">The sequence shown here is derived from an EMBL/GenBank/DDBJ whole genome shotgun (WGS) entry which is preliminary data.</text>
</comment>
<dbReference type="AlphaFoldDB" id="X0XVP9"/>
<reference evidence="1" key="1">
    <citation type="journal article" date="2014" name="Front. Microbiol.">
        <title>High frequency of phylogenetically diverse reductive dehalogenase-homologous genes in deep subseafloor sedimentary metagenomes.</title>
        <authorList>
            <person name="Kawai M."/>
            <person name="Futagami T."/>
            <person name="Toyoda A."/>
            <person name="Takaki Y."/>
            <person name="Nishi S."/>
            <person name="Hori S."/>
            <person name="Arai W."/>
            <person name="Tsubouchi T."/>
            <person name="Morono Y."/>
            <person name="Uchiyama I."/>
            <person name="Ito T."/>
            <person name="Fujiyama A."/>
            <person name="Inagaki F."/>
            <person name="Takami H."/>
        </authorList>
    </citation>
    <scope>NUCLEOTIDE SEQUENCE</scope>
    <source>
        <strain evidence="1">Expedition CK06-06</strain>
    </source>
</reference>
<feature type="non-terminal residue" evidence="1">
    <location>
        <position position="39"/>
    </location>
</feature>
<name>X0XVP9_9ZZZZ</name>
<dbReference type="EMBL" id="BARS01042253">
    <property type="protein sequence ID" value="GAG40648.1"/>
    <property type="molecule type" value="Genomic_DNA"/>
</dbReference>
<evidence type="ECO:0000313" key="1">
    <source>
        <dbReference type="EMBL" id="GAG40648.1"/>
    </source>
</evidence>
<accession>X0XVP9</accession>